<organism evidence="1 2">
    <name type="scientific">Plasmopara halstedii</name>
    <name type="common">Downy mildew of sunflower</name>
    <dbReference type="NCBI Taxonomy" id="4781"/>
    <lineage>
        <taxon>Eukaryota</taxon>
        <taxon>Sar</taxon>
        <taxon>Stramenopiles</taxon>
        <taxon>Oomycota</taxon>
        <taxon>Peronosporomycetes</taxon>
        <taxon>Peronosporales</taxon>
        <taxon>Peronosporaceae</taxon>
        <taxon>Plasmopara</taxon>
    </lineage>
</organism>
<proteinExistence type="predicted"/>
<protein>
    <submittedName>
        <fullName evidence="1">Uncharacterized protein</fullName>
    </submittedName>
</protein>
<reference evidence="2" key="1">
    <citation type="submission" date="2014-09" db="EMBL/GenBank/DDBJ databases">
        <authorList>
            <person name="Sharma Rahul"/>
            <person name="Thines Marco"/>
        </authorList>
    </citation>
    <scope>NUCLEOTIDE SEQUENCE [LARGE SCALE GENOMIC DNA]</scope>
</reference>
<evidence type="ECO:0000313" key="2">
    <source>
        <dbReference type="Proteomes" id="UP000054928"/>
    </source>
</evidence>
<dbReference type="AlphaFoldDB" id="A0A0P1B2U0"/>
<name>A0A0P1B2U0_PLAHL</name>
<dbReference type="OMA" id="CTTIGLW"/>
<dbReference type="GeneID" id="36400316"/>
<dbReference type="Proteomes" id="UP000054928">
    <property type="component" value="Unassembled WGS sequence"/>
</dbReference>
<dbReference type="EMBL" id="CCYD01002864">
    <property type="protein sequence ID" value="CEG47938.1"/>
    <property type="molecule type" value="Genomic_DNA"/>
</dbReference>
<sequence length="414" mass="47395">MSQDSFMRQEIARLNVPWLQHEKFPSTKQACCSSDGLITSNKSTLIKVVQELKRGRAYMDKQLAQLDSQLLAITNYIDGSSTDMFPPHMVTFVEETSDALAPLANGRRYWSTGNEMTVPGAVNGIFSSELEHLTPALVEEDIVSGRWFREFDVLFCLQQCKIVTDTPCTTIGLWKYLYAYSFFRTITLEDMEQFLTLEDPDLLFDEEHVAANSGHVLERSGDNLKEKDLVNADDFFKERLIASLCTFDSHSLIPVEKSLNHVHENDGLKTTNLDMAPTLPTIEDSWKSKGLMNALCEVNLLQGSSSDLADVNAYISKSDEISQKLRSLQRQLCCCIKQVNESKKKLRKIMDRTPPWLSCDQEKEDIVIKEYFAMLQSKKELARKKKLRERKLQRRQGAITPYREWDTSGHVKQR</sequence>
<dbReference type="OrthoDB" id="124110at2759"/>
<keyword evidence="2" id="KW-1185">Reference proteome</keyword>
<dbReference type="RefSeq" id="XP_024584307.1">
    <property type="nucleotide sequence ID" value="XM_024718960.1"/>
</dbReference>
<accession>A0A0P1B2U0</accession>
<evidence type="ECO:0000313" key="1">
    <source>
        <dbReference type="EMBL" id="CEG47938.1"/>
    </source>
</evidence>